<dbReference type="InterPro" id="IPR046335">
    <property type="entry name" value="LacI/GalR-like_sensor"/>
</dbReference>
<dbReference type="SUPFAM" id="SSF53822">
    <property type="entry name" value="Periplasmic binding protein-like I"/>
    <property type="match status" value="1"/>
</dbReference>
<dbReference type="RefSeq" id="WP_253969241.1">
    <property type="nucleotide sequence ID" value="NZ_JAMFTH010000008.1"/>
</dbReference>
<dbReference type="PRINTS" id="PR00036">
    <property type="entry name" value="HTHLACI"/>
</dbReference>
<dbReference type="PANTHER" id="PTHR30146">
    <property type="entry name" value="LACI-RELATED TRANSCRIPTIONAL REPRESSOR"/>
    <property type="match status" value="1"/>
</dbReference>
<dbReference type="GO" id="GO:0003700">
    <property type="term" value="F:DNA-binding transcription factor activity"/>
    <property type="evidence" value="ECO:0007669"/>
    <property type="project" value="TreeGrafter"/>
</dbReference>
<evidence type="ECO:0000256" key="1">
    <source>
        <dbReference type="ARBA" id="ARBA00023015"/>
    </source>
</evidence>
<proteinExistence type="predicted"/>
<reference evidence="5" key="1">
    <citation type="submission" date="2022-05" db="EMBL/GenBank/DDBJ databases">
        <authorList>
            <person name="Sun H.-N."/>
        </authorList>
    </citation>
    <scope>NUCLEOTIDE SEQUENCE</scope>
    <source>
        <strain evidence="5">HB14</strain>
    </source>
</reference>
<protein>
    <submittedName>
        <fullName evidence="5">LacI family DNA-binding transcriptional regulator</fullName>
    </submittedName>
</protein>
<accession>A0A9X2KUI6</accession>
<reference evidence="5" key="2">
    <citation type="submission" date="2023-01" db="EMBL/GenBank/DDBJ databases">
        <title>Gilvimarinus xylanilyticus HB14 isolated from Caulerpa lentillifera aquaculture base in Hainan, China.</title>
        <authorList>
            <person name="Zhang Y.-J."/>
        </authorList>
    </citation>
    <scope>NUCLEOTIDE SEQUENCE</scope>
    <source>
        <strain evidence="5">HB14</strain>
    </source>
</reference>
<dbReference type="CDD" id="cd06270">
    <property type="entry name" value="PBP1_GalS-like"/>
    <property type="match status" value="1"/>
</dbReference>
<dbReference type="AlphaFoldDB" id="A0A9X2KUI6"/>
<gene>
    <name evidence="5" type="ORF">M6D89_16750</name>
</gene>
<dbReference type="PROSITE" id="PS00356">
    <property type="entry name" value="HTH_LACI_1"/>
    <property type="match status" value="1"/>
</dbReference>
<dbReference type="EMBL" id="JAMFTH010000008">
    <property type="protein sequence ID" value="MCP8900956.1"/>
    <property type="molecule type" value="Genomic_DNA"/>
</dbReference>
<dbReference type="SMART" id="SM00354">
    <property type="entry name" value="HTH_LACI"/>
    <property type="match status" value="1"/>
</dbReference>
<dbReference type="InterPro" id="IPR000843">
    <property type="entry name" value="HTH_LacI"/>
</dbReference>
<evidence type="ECO:0000259" key="4">
    <source>
        <dbReference type="PROSITE" id="PS50932"/>
    </source>
</evidence>
<dbReference type="InterPro" id="IPR028082">
    <property type="entry name" value="Peripla_BP_I"/>
</dbReference>
<comment type="caution">
    <text evidence="5">The sequence shown here is derived from an EMBL/GenBank/DDBJ whole genome shotgun (WGS) entry which is preliminary data.</text>
</comment>
<keyword evidence="1" id="KW-0805">Transcription regulation</keyword>
<sequence length="339" mass="37140">MATIKDIADVAGVSLATVSRVINNGPKVGDATRERVKKVMEELGYRPNANARALVTRKSASLGVVIAELLDPFFATLAHGIDAVARRQNVQILMSAGSIEKQTELKAIDTLLQHRCEAMVVHSKALDDKTLVEFAAQVPGFVLINRYIEDIGHRCVWLDNVAGGQTMARHMLSQGHKKFVVVSSKYQIDDPIQRLSGIRKELALSDIELPESHIEFSTPDQEGGEIAMRNLLARGIEFTAVLAYNDAMASGAMTLLQDHDVNVPTDVSIIGYDDVLLAKYCRPKLTTLHYPVEMMATKAADLALAYARGDVPDPSVTYKYTPTLVKRDSVMNRHAGQST</sequence>
<keyword evidence="3" id="KW-0804">Transcription</keyword>
<keyword evidence="6" id="KW-1185">Reference proteome</keyword>
<dbReference type="PANTHER" id="PTHR30146:SF107">
    <property type="entry name" value="TRANSCRIPTIONAL REGULATOR"/>
    <property type="match status" value="1"/>
</dbReference>
<dbReference type="CDD" id="cd01392">
    <property type="entry name" value="HTH_LacI"/>
    <property type="match status" value="1"/>
</dbReference>
<evidence type="ECO:0000256" key="2">
    <source>
        <dbReference type="ARBA" id="ARBA00023125"/>
    </source>
</evidence>
<dbReference type="Pfam" id="PF00356">
    <property type="entry name" value="LacI"/>
    <property type="match status" value="1"/>
</dbReference>
<dbReference type="Gene3D" id="1.10.260.40">
    <property type="entry name" value="lambda repressor-like DNA-binding domains"/>
    <property type="match status" value="1"/>
</dbReference>
<name>A0A9X2KUI6_9GAMM</name>
<dbReference type="InterPro" id="IPR010982">
    <property type="entry name" value="Lambda_DNA-bd_dom_sf"/>
</dbReference>
<dbReference type="SUPFAM" id="SSF47413">
    <property type="entry name" value="lambda repressor-like DNA-binding domains"/>
    <property type="match status" value="1"/>
</dbReference>
<evidence type="ECO:0000256" key="3">
    <source>
        <dbReference type="ARBA" id="ARBA00023163"/>
    </source>
</evidence>
<feature type="domain" description="HTH lacI-type" evidence="4">
    <location>
        <begin position="2"/>
        <end position="56"/>
    </location>
</feature>
<dbReference type="Pfam" id="PF13377">
    <property type="entry name" value="Peripla_BP_3"/>
    <property type="match status" value="1"/>
</dbReference>
<dbReference type="Gene3D" id="3.40.50.2300">
    <property type="match status" value="2"/>
</dbReference>
<evidence type="ECO:0000313" key="5">
    <source>
        <dbReference type="EMBL" id="MCP8900956.1"/>
    </source>
</evidence>
<dbReference type="GO" id="GO:0000976">
    <property type="term" value="F:transcription cis-regulatory region binding"/>
    <property type="evidence" value="ECO:0007669"/>
    <property type="project" value="TreeGrafter"/>
</dbReference>
<organism evidence="5 6">
    <name type="scientific">Gilvimarinus xylanilyticus</name>
    <dbReference type="NCBI Taxonomy" id="2944139"/>
    <lineage>
        <taxon>Bacteria</taxon>
        <taxon>Pseudomonadati</taxon>
        <taxon>Pseudomonadota</taxon>
        <taxon>Gammaproteobacteria</taxon>
        <taxon>Cellvibrionales</taxon>
        <taxon>Cellvibrionaceae</taxon>
        <taxon>Gilvimarinus</taxon>
    </lineage>
</organism>
<keyword evidence="2 5" id="KW-0238">DNA-binding</keyword>
<dbReference type="Proteomes" id="UP001139319">
    <property type="component" value="Unassembled WGS sequence"/>
</dbReference>
<evidence type="ECO:0000313" key="6">
    <source>
        <dbReference type="Proteomes" id="UP001139319"/>
    </source>
</evidence>
<dbReference type="PROSITE" id="PS50932">
    <property type="entry name" value="HTH_LACI_2"/>
    <property type="match status" value="1"/>
</dbReference>